<dbReference type="InterPro" id="IPR024077">
    <property type="entry name" value="Neurolysin/TOP_dom2"/>
</dbReference>
<accession>A0A3P5XHM8</accession>
<dbReference type="GO" id="GO:0004222">
    <property type="term" value="F:metalloendopeptidase activity"/>
    <property type="evidence" value="ECO:0007669"/>
    <property type="project" value="InterPro"/>
</dbReference>
<keyword evidence="2" id="KW-1185">Reference proteome</keyword>
<dbReference type="SUPFAM" id="SSF55486">
    <property type="entry name" value="Metalloproteases ('zincins'), catalytic domain"/>
    <property type="match status" value="1"/>
</dbReference>
<dbReference type="PANTHER" id="PTHR43660">
    <property type="entry name" value="DIPEPTIDYL CARBOXYPEPTIDASE"/>
    <property type="match status" value="1"/>
</dbReference>
<dbReference type="GO" id="GO:0005829">
    <property type="term" value="C:cytosol"/>
    <property type="evidence" value="ECO:0007669"/>
    <property type="project" value="TreeGrafter"/>
</dbReference>
<dbReference type="EC" id="3.4.15.5" evidence="1"/>
<dbReference type="AlphaFoldDB" id="A0A3P5XHM8"/>
<name>A0A3P5XHM8_9RHOB</name>
<dbReference type="PANTHER" id="PTHR43660:SF1">
    <property type="entry name" value="DIPEPTIDYL CARBOXYPEPTIDASE"/>
    <property type="match status" value="1"/>
</dbReference>
<dbReference type="GO" id="GO:0008241">
    <property type="term" value="F:peptidyl-dipeptidase activity"/>
    <property type="evidence" value="ECO:0007669"/>
    <property type="project" value="UniProtKB-EC"/>
</dbReference>
<dbReference type="EMBL" id="UXAW01000066">
    <property type="protein sequence ID" value="VDC28054.1"/>
    <property type="molecule type" value="Genomic_DNA"/>
</dbReference>
<dbReference type="GO" id="GO:0004180">
    <property type="term" value="F:carboxypeptidase activity"/>
    <property type="evidence" value="ECO:0007669"/>
    <property type="project" value="UniProtKB-KW"/>
</dbReference>
<reference evidence="1 2" key="1">
    <citation type="submission" date="2018-11" db="EMBL/GenBank/DDBJ databases">
        <authorList>
            <person name="Criscuolo A."/>
        </authorList>
    </citation>
    <scope>NUCLEOTIDE SEQUENCE [LARGE SCALE GENOMIC DNA]</scope>
    <source>
        <strain evidence="1">ACIP111625</strain>
    </source>
</reference>
<proteinExistence type="predicted"/>
<keyword evidence="1" id="KW-0645">Protease</keyword>
<sequence>MNVLLEPWDTPFGLPPFARIRDEDFAPAFDEALRLARARIHEIATGDGADFDAVIGALELAERELDQVAGVFYNLSGADSNPTREALMRDLAPKMSEFSSEITNNKPLFAKIETLWQARESAGLNPEQLRVLELYRRMFLRAGAQLEGAAAERLTVVKSRLASLGTTFSQNLLADERDWFMELAEADLEGLPDFVTSAARAAGAERGLGPVVTLSRSLIVPFLQFSPRRALRQKAYEA</sequence>
<evidence type="ECO:0000313" key="1">
    <source>
        <dbReference type="EMBL" id="VDC28054.1"/>
    </source>
</evidence>
<dbReference type="Proteomes" id="UP000277498">
    <property type="component" value="Unassembled WGS sequence"/>
</dbReference>
<dbReference type="Gene3D" id="1.10.1370.40">
    <property type="match status" value="1"/>
</dbReference>
<dbReference type="GO" id="GO:0006508">
    <property type="term" value="P:proteolysis"/>
    <property type="evidence" value="ECO:0007669"/>
    <property type="project" value="InterPro"/>
</dbReference>
<organism evidence="1 2">
    <name type="scientific">Pseudogemmobacter humi</name>
    <dbReference type="NCBI Taxonomy" id="2483812"/>
    <lineage>
        <taxon>Bacteria</taxon>
        <taxon>Pseudomonadati</taxon>
        <taxon>Pseudomonadota</taxon>
        <taxon>Alphaproteobacteria</taxon>
        <taxon>Rhodobacterales</taxon>
        <taxon>Paracoccaceae</taxon>
        <taxon>Pseudogemmobacter</taxon>
    </lineage>
</organism>
<gene>
    <name evidence="1" type="primary">dcp_1</name>
    <name evidence="1" type="ORF">XINFAN_02003</name>
</gene>
<protein>
    <submittedName>
        <fullName evidence="1">Peptidyl-dipeptidase dcp</fullName>
        <ecNumber evidence="1">3.4.15.5</ecNumber>
    </submittedName>
</protein>
<keyword evidence="1" id="KW-0378">Hydrolase</keyword>
<dbReference type="Gene3D" id="1.10.1370.10">
    <property type="entry name" value="Neurolysin, domain 3"/>
    <property type="match status" value="1"/>
</dbReference>
<keyword evidence="1" id="KW-0121">Carboxypeptidase</keyword>
<dbReference type="InterPro" id="IPR045090">
    <property type="entry name" value="Pept_M3A_M3B"/>
</dbReference>
<evidence type="ECO:0000313" key="2">
    <source>
        <dbReference type="Proteomes" id="UP000277498"/>
    </source>
</evidence>